<gene>
    <name evidence="1" type="ORF">PVP_XSN000038</name>
</gene>
<sequence length="151" mass="18210">MSYKQRRATEMMTIEKFMEEFTNGKSENDKKTSVEWLNSYRQDWMSDDQWLLSLFLCRLFRGFHHCPEIKQSNCGNRNISINTRTQYFANYDYDYLTKMVIMAHNWGVRVCITGSAPGMFKIMLWKRHVRDGDISERMPTIEHMVEMYKDF</sequence>
<reference evidence="1" key="1">
    <citation type="submission" date="2023-04" db="EMBL/GenBank/DDBJ databases">
        <title>Virulent bacteriophage PVP-XSN from an Vibrio parahaemolyticus isolate: Characterization and complete genome sequence.</title>
        <authorList>
            <person name="Qi T."/>
            <person name="Lyu S."/>
            <person name="Liu L."/>
            <person name="Guo Q."/>
            <person name="Shen W."/>
            <person name="Han M."/>
            <person name="Xiong F."/>
            <person name="Lou B."/>
            <person name="Xu H."/>
        </authorList>
    </citation>
    <scope>NUCLEOTIDE SEQUENCE</scope>
</reference>
<proteinExistence type="predicted"/>
<organism evidence="1 2">
    <name type="scientific">Vibrio phage PVP-XSN</name>
    <dbReference type="NCBI Taxonomy" id="3056214"/>
    <lineage>
        <taxon>Viruses</taxon>
        <taxon>Duplodnaviria</taxon>
        <taxon>Heunggongvirae</taxon>
        <taxon>Uroviricota</taxon>
        <taxon>Caudoviricetes</taxon>
    </lineage>
</organism>
<dbReference type="Proteomes" id="UP001431754">
    <property type="component" value="Segment"/>
</dbReference>
<dbReference type="EMBL" id="OQ851295">
    <property type="protein sequence ID" value="WJZ69951.1"/>
    <property type="molecule type" value="Genomic_DNA"/>
</dbReference>
<accession>A0AAX3Y6Q3</accession>
<evidence type="ECO:0000313" key="1">
    <source>
        <dbReference type="EMBL" id="WJZ69951.1"/>
    </source>
</evidence>
<protein>
    <submittedName>
        <fullName evidence="1">Uncharacterized protein</fullName>
    </submittedName>
</protein>
<evidence type="ECO:0000313" key="2">
    <source>
        <dbReference type="Proteomes" id="UP001431754"/>
    </source>
</evidence>
<name>A0AAX3Y6Q3_9CAUD</name>